<proteinExistence type="predicted"/>
<protein>
    <recommendedName>
        <fullName evidence="3">Integrase</fullName>
    </recommendedName>
</protein>
<dbReference type="RefSeq" id="WP_345525562.1">
    <property type="nucleotide sequence ID" value="NZ_BAABKN010000006.1"/>
</dbReference>
<gene>
    <name evidence="1" type="ORF">GCM10023350_10390</name>
</gene>
<keyword evidence="2" id="KW-1185">Reference proteome</keyword>
<accession>A0ABP8YJZ8</accession>
<dbReference type="Proteomes" id="UP001499882">
    <property type="component" value="Unassembled WGS sequence"/>
</dbReference>
<dbReference type="EMBL" id="BAABKN010000006">
    <property type="protein sequence ID" value="GAA4729102.1"/>
    <property type="molecule type" value="Genomic_DNA"/>
</dbReference>
<organism evidence="1 2">
    <name type="scientific">Nocardioides endophyticus</name>
    <dbReference type="NCBI Taxonomy" id="1353775"/>
    <lineage>
        <taxon>Bacteria</taxon>
        <taxon>Bacillati</taxon>
        <taxon>Actinomycetota</taxon>
        <taxon>Actinomycetes</taxon>
        <taxon>Propionibacteriales</taxon>
        <taxon>Nocardioidaceae</taxon>
        <taxon>Nocardioides</taxon>
    </lineage>
</organism>
<reference evidence="2" key="1">
    <citation type="journal article" date="2019" name="Int. J. Syst. Evol. Microbiol.">
        <title>The Global Catalogue of Microorganisms (GCM) 10K type strain sequencing project: providing services to taxonomists for standard genome sequencing and annotation.</title>
        <authorList>
            <consortium name="The Broad Institute Genomics Platform"/>
            <consortium name="The Broad Institute Genome Sequencing Center for Infectious Disease"/>
            <person name="Wu L."/>
            <person name="Ma J."/>
        </authorList>
    </citation>
    <scope>NUCLEOTIDE SEQUENCE [LARGE SCALE GENOMIC DNA]</scope>
    <source>
        <strain evidence="2">JCM 18532</strain>
    </source>
</reference>
<evidence type="ECO:0008006" key="3">
    <source>
        <dbReference type="Google" id="ProtNLM"/>
    </source>
</evidence>
<name>A0ABP8YJZ8_9ACTN</name>
<evidence type="ECO:0000313" key="1">
    <source>
        <dbReference type="EMBL" id="GAA4729102.1"/>
    </source>
</evidence>
<evidence type="ECO:0000313" key="2">
    <source>
        <dbReference type="Proteomes" id="UP001499882"/>
    </source>
</evidence>
<sequence>MSYLQRCCPRRPRSIWSQMNVDKVAALAAAARMRPAGIAQVEAAHTDGRWAVTYKRQVDRLLP</sequence>
<comment type="caution">
    <text evidence="1">The sequence shown here is derived from an EMBL/GenBank/DDBJ whole genome shotgun (WGS) entry which is preliminary data.</text>
</comment>